<evidence type="ECO:0000313" key="2">
    <source>
        <dbReference type="EMBL" id="GMT04876.1"/>
    </source>
</evidence>
<feature type="non-terminal residue" evidence="2">
    <location>
        <position position="1"/>
    </location>
</feature>
<feature type="compositionally biased region" description="Low complexity" evidence="1">
    <location>
        <begin position="290"/>
        <end position="307"/>
    </location>
</feature>
<proteinExistence type="predicted"/>
<feature type="compositionally biased region" description="Gly residues" evidence="1">
    <location>
        <begin position="80"/>
        <end position="92"/>
    </location>
</feature>
<dbReference type="AlphaFoldDB" id="A0AAV5UD35"/>
<comment type="caution">
    <text evidence="2">The sequence shown here is derived from an EMBL/GenBank/DDBJ whole genome shotgun (WGS) entry which is preliminary data.</text>
</comment>
<feature type="compositionally biased region" description="Basic residues" evidence="1">
    <location>
        <begin position="155"/>
        <end position="167"/>
    </location>
</feature>
<feature type="region of interest" description="Disordered" evidence="1">
    <location>
        <begin position="286"/>
        <end position="307"/>
    </location>
</feature>
<feature type="compositionally biased region" description="Low complexity" evidence="1">
    <location>
        <begin position="111"/>
        <end position="145"/>
    </location>
</feature>
<reference evidence="2" key="1">
    <citation type="submission" date="2023-10" db="EMBL/GenBank/DDBJ databases">
        <title>Genome assembly of Pristionchus species.</title>
        <authorList>
            <person name="Yoshida K."/>
            <person name="Sommer R.J."/>
        </authorList>
    </citation>
    <scope>NUCLEOTIDE SEQUENCE</scope>
    <source>
        <strain evidence="2">RS0144</strain>
    </source>
</reference>
<sequence>NNKPWGAVPRRIRPRARRRSREPRARIRARMRVARARSAGRSRLSRTPLDLLFSTVTLQGAKDKKGANSKGKTPAAKGKSPGGKGAPGGGGLSAKSLPPLQRAPADKRPTKTPLTPSSTKSGKSSAALSASSKKGQSSGESSTKTPAEAIQAKKRENHAKSLKKTGLKGKSNDASDVNTDITPPSSRDVKKGSKEPKDASKKKIVGPPPPVPPPPRDTKKKQEVQSRGSSTAEPRLSSARAARPRRVSRSKLPMQKLAISSHIEDGIVVSQWYYTELRELGTQPSSVADLLQGGPRQQLNLPQQQQS</sequence>
<evidence type="ECO:0000256" key="1">
    <source>
        <dbReference type="SAM" id="MobiDB-lite"/>
    </source>
</evidence>
<feature type="compositionally biased region" description="Low complexity" evidence="1">
    <location>
        <begin position="69"/>
        <end position="79"/>
    </location>
</feature>
<keyword evidence="3" id="KW-1185">Reference proteome</keyword>
<feature type="region of interest" description="Disordered" evidence="1">
    <location>
        <begin position="1"/>
        <end position="254"/>
    </location>
</feature>
<dbReference type="EMBL" id="BTSX01000006">
    <property type="protein sequence ID" value="GMT04876.1"/>
    <property type="molecule type" value="Genomic_DNA"/>
</dbReference>
<gene>
    <name evidence="2" type="ORF">PENTCL1PPCAC_27050</name>
</gene>
<protein>
    <submittedName>
        <fullName evidence="2">Uncharacterized protein</fullName>
    </submittedName>
</protein>
<feature type="compositionally biased region" description="Basic and acidic residues" evidence="1">
    <location>
        <begin position="187"/>
        <end position="201"/>
    </location>
</feature>
<name>A0AAV5UD35_9BILA</name>
<organism evidence="2 3">
    <name type="scientific">Pristionchus entomophagus</name>
    <dbReference type="NCBI Taxonomy" id="358040"/>
    <lineage>
        <taxon>Eukaryota</taxon>
        <taxon>Metazoa</taxon>
        <taxon>Ecdysozoa</taxon>
        <taxon>Nematoda</taxon>
        <taxon>Chromadorea</taxon>
        <taxon>Rhabditida</taxon>
        <taxon>Rhabditina</taxon>
        <taxon>Diplogasteromorpha</taxon>
        <taxon>Diplogasteroidea</taxon>
        <taxon>Neodiplogasteridae</taxon>
        <taxon>Pristionchus</taxon>
    </lineage>
</organism>
<dbReference type="Proteomes" id="UP001432027">
    <property type="component" value="Unassembled WGS sequence"/>
</dbReference>
<feature type="compositionally biased region" description="Basic residues" evidence="1">
    <location>
        <begin position="10"/>
        <end position="44"/>
    </location>
</feature>
<feature type="compositionally biased region" description="Pro residues" evidence="1">
    <location>
        <begin position="206"/>
        <end position="215"/>
    </location>
</feature>
<evidence type="ECO:0000313" key="3">
    <source>
        <dbReference type="Proteomes" id="UP001432027"/>
    </source>
</evidence>
<feature type="compositionally biased region" description="Low complexity" evidence="1">
    <location>
        <begin position="232"/>
        <end position="241"/>
    </location>
</feature>
<accession>A0AAV5UD35</accession>
<feature type="compositionally biased region" description="Polar residues" evidence="1">
    <location>
        <begin position="172"/>
        <end position="185"/>
    </location>
</feature>